<evidence type="ECO:0000256" key="1">
    <source>
        <dbReference type="ARBA" id="ARBA00008779"/>
    </source>
</evidence>
<dbReference type="PROSITE" id="PS00523">
    <property type="entry name" value="SULFATASE_1"/>
    <property type="match status" value="1"/>
</dbReference>
<evidence type="ECO:0000256" key="4">
    <source>
        <dbReference type="ARBA" id="ARBA00022837"/>
    </source>
</evidence>
<evidence type="ECO:0000256" key="2">
    <source>
        <dbReference type="ARBA" id="ARBA00022723"/>
    </source>
</evidence>
<dbReference type="InterPro" id="IPR024607">
    <property type="entry name" value="Sulfatase_CS"/>
</dbReference>
<dbReference type="Gene3D" id="3.30.1120.10">
    <property type="match status" value="1"/>
</dbReference>
<organism evidence="6 7">
    <name type="scientific">Formosa agariphila (strain DSM 15362 / KCTC 12365 / LMG 23005 / KMM 3901 / M-2Alg 35-1)</name>
    <dbReference type="NCBI Taxonomy" id="1347342"/>
    <lineage>
        <taxon>Bacteria</taxon>
        <taxon>Pseudomonadati</taxon>
        <taxon>Bacteroidota</taxon>
        <taxon>Flavobacteriia</taxon>
        <taxon>Flavobacteriales</taxon>
        <taxon>Flavobacteriaceae</taxon>
        <taxon>Formosa</taxon>
    </lineage>
</organism>
<dbReference type="STRING" id="1347342.BN863_19190"/>
<dbReference type="EMBL" id="HG315671">
    <property type="protein sequence ID" value="CDF79631.1"/>
    <property type="molecule type" value="Genomic_DNA"/>
</dbReference>
<dbReference type="PANTHER" id="PTHR42693">
    <property type="entry name" value="ARYLSULFATASE FAMILY MEMBER"/>
    <property type="match status" value="1"/>
</dbReference>
<sequence>MFFSCNQNKKTTLAHTEIVKVNQPNIIFIYADDWGYGDLGIHGSTFCKTPNLDKMAAEGIDFQNFSVVNPVCSPSRVAVMTGQFPARQSVHGHFASVVSHMERGMPDWLDPKAPSLPRMLKEAGYATAHFGKWHLSNTHVSDAPSPLEYGYDEYGAFNLPSSLHQMQADSTLYKTIDFIKRNKEKPFFVNAWIHATHTPHYPKEKFLKQFAYLNEQEQVYAAVVAEYDARIGALLETIKSLGIDENTLVIFSSDNGPEITGEQKIADDNSTGPGFGTYYSVGETNGLKGQKRSLFAGGVRIPFIVRWPGTVPAGIVNNTTELATVDLLPTFLELANETLPDGYQSDGESIVSLIKGALYNREKPIYWDWRFSNNSPYFWPSSGIQEANWKLLTNAELGRTELYNINTDWAEHIDVSQDYPEKVTDLLHKIKVFEAGLPTTPTENGFSKERIIIGK</sequence>
<feature type="domain" description="Sulfatase N-terminal" evidence="5">
    <location>
        <begin position="24"/>
        <end position="336"/>
    </location>
</feature>
<evidence type="ECO:0000313" key="6">
    <source>
        <dbReference type="EMBL" id="CDF79631.1"/>
    </source>
</evidence>
<dbReference type="SUPFAM" id="SSF53649">
    <property type="entry name" value="Alkaline phosphatase-like"/>
    <property type="match status" value="1"/>
</dbReference>
<dbReference type="EC" id="3.1.6.1" evidence="6"/>
<dbReference type="Gene3D" id="3.40.720.10">
    <property type="entry name" value="Alkaline Phosphatase, subunit A"/>
    <property type="match status" value="1"/>
</dbReference>
<dbReference type="Pfam" id="PF00884">
    <property type="entry name" value="Sulfatase"/>
    <property type="match status" value="1"/>
</dbReference>
<keyword evidence="2" id="KW-0479">Metal-binding</keyword>
<name>T2KMH1_FORAG</name>
<dbReference type="PANTHER" id="PTHR42693:SF53">
    <property type="entry name" value="ENDO-4-O-SULFATASE"/>
    <property type="match status" value="1"/>
</dbReference>
<dbReference type="GO" id="GO:0046872">
    <property type="term" value="F:metal ion binding"/>
    <property type="evidence" value="ECO:0007669"/>
    <property type="project" value="UniProtKB-KW"/>
</dbReference>
<keyword evidence="7" id="KW-1185">Reference proteome</keyword>
<dbReference type="HOGENOM" id="CLU_006332_10_4_10"/>
<dbReference type="InterPro" id="IPR050738">
    <property type="entry name" value="Sulfatase"/>
</dbReference>
<gene>
    <name evidence="6" type="ORF">BN863_19190</name>
</gene>
<dbReference type="GO" id="GO:0004065">
    <property type="term" value="F:arylsulfatase activity"/>
    <property type="evidence" value="ECO:0007669"/>
    <property type="project" value="UniProtKB-EC"/>
</dbReference>
<dbReference type="AlphaFoldDB" id="T2KMH1"/>
<dbReference type="Proteomes" id="UP000016160">
    <property type="component" value="Chromosome"/>
</dbReference>
<reference evidence="6 7" key="1">
    <citation type="journal article" date="2013" name="Appl. Environ. Microbiol.">
        <title>The genome of the alga-associated marine flavobacterium Formosa agariphila KMM 3901T reveals a broad potential for degradation of algal polysaccharides.</title>
        <authorList>
            <person name="Mann A.J."/>
            <person name="Hahnke R.L."/>
            <person name="Huang S."/>
            <person name="Werner J."/>
            <person name="Xing P."/>
            <person name="Barbeyron T."/>
            <person name="Huettel B."/>
            <person name="Stueber K."/>
            <person name="Reinhardt R."/>
            <person name="Harder J."/>
            <person name="Gloeckner F.O."/>
            <person name="Amann R.I."/>
            <person name="Teeling H."/>
        </authorList>
    </citation>
    <scope>NUCLEOTIDE SEQUENCE [LARGE SCALE GENOMIC DNA]</scope>
    <source>
        <strain evidence="7">DSM 15362 / KCTC 12365 / LMG 23005 / KMM 3901</strain>
    </source>
</reference>
<protein>
    <submittedName>
        <fullName evidence="6">Arylsulfatase</fullName>
        <ecNumber evidence="6">3.1.6.1</ecNumber>
    </submittedName>
</protein>
<dbReference type="PATRIC" id="fig|1347342.6.peg.1922"/>
<dbReference type="InterPro" id="IPR017850">
    <property type="entry name" value="Alkaline_phosphatase_core_sf"/>
</dbReference>
<keyword evidence="3 6" id="KW-0378">Hydrolase</keyword>
<proteinExistence type="inferred from homology"/>
<evidence type="ECO:0000256" key="3">
    <source>
        <dbReference type="ARBA" id="ARBA00022801"/>
    </source>
</evidence>
<evidence type="ECO:0000259" key="5">
    <source>
        <dbReference type="Pfam" id="PF00884"/>
    </source>
</evidence>
<keyword evidence="4" id="KW-0106">Calcium</keyword>
<dbReference type="eggNOG" id="COG3119">
    <property type="taxonomic scope" value="Bacteria"/>
</dbReference>
<accession>T2KMH1</accession>
<dbReference type="InterPro" id="IPR000917">
    <property type="entry name" value="Sulfatase_N"/>
</dbReference>
<comment type="similarity">
    <text evidence="1">Belongs to the sulfatase family.</text>
</comment>
<evidence type="ECO:0000313" key="7">
    <source>
        <dbReference type="Proteomes" id="UP000016160"/>
    </source>
</evidence>